<proteinExistence type="predicted"/>
<name>A0ABX7SQA6_9CAUL</name>
<keyword evidence="1" id="KW-0812">Transmembrane</keyword>
<reference evidence="2 3" key="1">
    <citation type="submission" date="2020-09" db="EMBL/GenBank/DDBJ databases">
        <title>Brevundimonas sp. LVF1 isolated from an oligotrophic pond in Goettingen, Germany.</title>
        <authorList>
            <person name="Friedrich I."/>
            <person name="Klassen A."/>
            <person name="Neubauer H."/>
            <person name="Schneider D."/>
            <person name="Hertel R."/>
            <person name="Daniel R."/>
        </authorList>
    </citation>
    <scope>NUCLEOTIDE SEQUENCE [LARGE SCALE GENOMIC DNA]</scope>
    <source>
        <strain evidence="2 3">LVF1</strain>
    </source>
</reference>
<dbReference type="RefSeq" id="WP_207825808.1">
    <property type="nucleotide sequence ID" value="NZ_CP062006.1"/>
</dbReference>
<protein>
    <submittedName>
        <fullName evidence="2">Uncharacterized protein</fullName>
    </submittedName>
</protein>
<keyword evidence="1" id="KW-1133">Transmembrane helix</keyword>
<keyword evidence="1" id="KW-0472">Membrane</keyword>
<dbReference type="Proteomes" id="UP000663942">
    <property type="component" value="Chromosome"/>
</dbReference>
<evidence type="ECO:0000313" key="3">
    <source>
        <dbReference type="Proteomes" id="UP000663942"/>
    </source>
</evidence>
<organism evidence="2 3">
    <name type="scientific">Brevundimonas pondensis</name>
    <dbReference type="NCBI Taxonomy" id="2774189"/>
    <lineage>
        <taxon>Bacteria</taxon>
        <taxon>Pseudomonadati</taxon>
        <taxon>Pseudomonadota</taxon>
        <taxon>Alphaproteobacteria</taxon>
        <taxon>Caulobacterales</taxon>
        <taxon>Caulobacteraceae</taxon>
        <taxon>Brevundimonas</taxon>
    </lineage>
</organism>
<evidence type="ECO:0000256" key="1">
    <source>
        <dbReference type="SAM" id="Phobius"/>
    </source>
</evidence>
<sequence>MALVLPGKVPPARSEREVHPAICLVAGFALIALMATGVHILFGLL</sequence>
<dbReference type="EMBL" id="CP062006">
    <property type="protein sequence ID" value="QTC88515.1"/>
    <property type="molecule type" value="Genomic_DNA"/>
</dbReference>
<evidence type="ECO:0000313" key="2">
    <source>
        <dbReference type="EMBL" id="QTC88515.1"/>
    </source>
</evidence>
<gene>
    <name evidence="2" type="ORF">IFE19_03755</name>
</gene>
<accession>A0ABX7SQA6</accession>
<keyword evidence="3" id="KW-1185">Reference proteome</keyword>
<feature type="transmembrane region" description="Helical" evidence="1">
    <location>
        <begin position="21"/>
        <end position="42"/>
    </location>
</feature>